<dbReference type="PANTHER" id="PTHR43133">
    <property type="entry name" value="RNA POLYMERASE ECF-TYPE SIGMA FACTO"/>
    <property type="match status" value="1"/>
</dbReference>
<evidence type="ECO:0000259" key="6">
    <source>
        <dbReference type="Pfam" id="PF08281"/>
    </source>
</evidence>
<dbReference type="PANTHER" id="PTHR43133:SF51">
    <property type="entry name" value="RNA POLYMERASE SIGMA FACTOR"/>
    <property type="match status" value="1"/>
</dbReference>
<dbReference type="NCBIfam" id="TIGR02937">
    <property type="entry name" value="sigma70-ECF"/>
    <property type="match status" value="1"/>
</dbReference>
<comment type="caution">
    <text evidence="7">The sequence shown here is derived from an EMBL/GenBank/DDBJ whole genome shotgun (WGS) entry which is preliminary data.</text>
</comment>
<evidence type="ECO:0000256" key="4">
    <source>
        <dbReference type="ARBA" id="ARBA00023163"/>
    </source>
</evidence>
<evidence type="ECO:0000313" key="7">
    <source>
        <dbReference type="EMBL" id="HEN15607.1"/>
    </source>
</evidence>
<dbReference type="InterPro" id="IPR014284">
    <property type="entry name" value="RNA_pol_sigma-70_dom"/>
</dbReference>
<keyword evidence="4" id="KW-0804">Transcription</keyword>
<evidence type="ECO:0000256" key="2">
    <source>
        <dbReference type="ARBA" id="ARBA00023015"/>
    </source>
</evidence>
<evidence type="ECO:0000256" key="3">
    <source>
        <dbReference type="ARBA" id="ARBA00023082"/>
    </source>
</evidence>
<dbReference type="InterPro" id="IPR007627">
    <property type="entry name" value="RNA_pol_sigma70_r2"/>
</dbReference>
<dbReference type="InterPro" id="IPR036388">
    <property type="entry name" value="WH-like_DNA-bd_sf"/>
</dbReference>
<dbReference type="InterPro" id="IPR013325">
    <property type="entry name" value="RNA_pol_sigma_r2"/>
</dbReference>
<dbReference type="GO" id="GO:0003677">
    <property type="term" value="F:DNA binding"/>
    <property type="evidence" value="ECO:0007669"/>
    <property type="project" value="InterPro"/>
</dbReference>
<sequence>MTTAPEQLIALAKEDADQGLGRLLDLYRGYLGLLARMEVGPRLQRKVDPSDLVQETLLDAHRQFPQFQGATEAQFLAWLRRILAGKAANTVRHYLGTQSRNLQQELEWDLSQSFDRASQHLSQLATAAGPSPSQHYLRREQSVLIADALQRLPEDYREVIVLRHWDDLTFPQIAERMNRTVDSVEKLWVRALAKLKQAVAMGAGT</sequence>
<dbReference type="SUPFAM" id="SSF88659">
    <property type="entry name" value="Sigma3 and sigma4 domains of RNA polymerase sigma factors"/>
    <property type="match status" value="1"/>
</dbReference>
<dbReference type="EMBL" id="DSOK01000259">
    <property type="protein sequence ID" value="HEN15607.1"/>
    <property type="molecule type" value="Genomic_DNA"/>
</dbReference>
<evidence type="ECO:0000259" key="5">
    <source>
        <dbReference type="Pfam" id="PF04542"/>
    </source>
</evidence>
<dbReference type="InterPro" id="IPR014326">
    <property type="entry name" value="RNA_pol_sigma-70_Plancto"/>
</dbReference>
<dbReference type="GO" id="GO:0016987">
    <property type="term" value="F:sigma factor activity"/>
    <property type="evidence" value="ECO:0007669"/>
    <property type="project" value="UniProtKB-KW"/>
</dbReference>
<dbReference type="Gene3D" id="1.10.1740.10">
    <property type="match status" value="1"/>
</dbReference>
<protein>
    <submittedName>
        <fullName evidence="7">Sigma-70 family RNA polymerase sigma factor</fullName>
    </submittedName>
</protein>
<dbReference type="Pfam" id="PF04542">
    <property type="entry name" value="Sigma70_r2"/>
    <property type="match status" value="1"/>
</dbReference>
<dbReference type="GO" id="GO:0006352">
    <property type="term" value="P:DNA-templated transcription initiation"/>
    <property type="evidence" value="ECO:0007669"/>
    <property type="project" value="InterPro"/>
</dbReference>
<dbReference type="Pfam" id="PF08281">
    <property type="entry name" value="Sigma70_r4_2"/>
    <property type="match status" value="1"/>
</dbReference>
<dbReference type="NCBIfam" id="TIGR02984">
    <property type="entry name" value="Sig-70_plancto1"/>
    <property type="match status" value="1"/>
</dbReference>
<accession>A0A7C2K106</accession>
<gene>
    <name evidence="7" type="ORF">ENQ76_09085</name>
</gene>
<proteinExistence type="inferred from homology"/>
<dbReference type="InterPro" id="IPR013324">
    <property type="entry name" value="RNA_pol_sigma_r3/r4-like"/>
</dbReference>
<feature type="domain" description="RNA polymerase sigma-70 region 2" evidence="5">
    <location>
        <begin position="33"/>
        <end position="92"/>
    </location>
</feature>
<dbReference type="InterPro" id="IPR013249">
    <property type="entry name" value="RNA_pol_sigma70_r4_t2"/>
</dbReference>
<organism evidence="7">
    <name type="scientific">Schlesneria paludicola</name>
    <dbReference type="NCBI Taxonomy" id="360056"/>
    <lineage>
        <taxon>Bacteria</taxon>
        <taxon>Pseudomonadati</taxon>
        <taxon>Planctomycetota</taxon>
        <taxon>Planctomycetia</taxon>
        <taxon>Planctomycetales</taxon>
        <taxon>Planctomycetaceae</taxon>
        <taxon>Schlesneria</taxon>
    </lineage>
</organism>
<keyword evidence="2" id="KW-0805">Transcription regulation</keyword>
<comment type="similarity">
    <text evidence="1">Belongs to the sigma-70 factor family. ECF subfamily.</text>
</comment>
<dbReference type="InterPro" id="IPR039425">
    <property type="entry name" value="RNA_pol_sigma-70-like"/>
</dbReference>
<dbReference type="SUPFAM" id="SSF88946">
    <property type="entry name" value="Sigma2 domain of RNA polymerase sigma factors"/>
    <property type="match status" value="1"/>
</dbReference>
<dbReference type="Gene3D" id="1.10.10.10">
    <property type="entry name" value="Winged helix-like DNA-binding domain superfamily/Winged helix DNA-binding domain"/>
    <property type="match status" value="1"/>
</dbReference>
<keyword evidence="3" id="KW-0731">Sigma factor</keyword>
<dbReference type="AlphaFoldDB" id="A0A7C2K106"/>
<reference evidence="7" key="1">
    <citation type="journal article" date="2020" name="mSystems">
        <title>Genome- and Community-Level Interaction Insights into Carbon Utilization and Element Cycling Functions of Hydrothermarchaeota in Hydrothermal Sediment.</title>
        <authorList>
            <person name="Zhou Z."/>
            <person name="Liu Y."/>
            <person name="Xu W."/>
            <person name="Pan J."/>
            <person name="Luo Z.H."/>
            <person name="Li M."/>
        </authorList>
    </citation>
    <scope>NUCLEOTIDE SEQUENCE [LARGE SCALE GENOMIC DNA]</scope>
    <source>
        <strain evidence="7">SpSt-339</strain>
    </source>
</reference>
<name>A0A7C2K106_9PLAN</name>
<evidence type="ECO:0000256" key="1">
    <source>
        <dbReference type="ARBA" id="ARBA00010641"/>
    </source>
</evidence>
<dbReference type="CDD" id="cd06171">
    <property type="entry name" value="Sigma70_r4"/>
    <property type="match status" value="1"/>
</dbReference>
<feature type="domain" description="RNA polymerase sigma factor 70 region 4 type 2" evidence="6">
    <location>
        <begin position="144"/>
        <end position="195"/>
    </location>
</feature>